<dbReference type="Pfam" id="PF13715">
    <property type="entry name" value="CarbopepD_reg_2"/>
    <property type="match status" value="1"/>
</dbReference>
<evidence type="ECO:0000256" key="4">
    <source>
        <dbReference type="ARBA" id="ARBA00022692"/>
    </source>
</evidence>
<keyword evidence="2 8" id="KW-0813">Transport</keyword>
<evidence type="ECO:0000256" key="2">
    <source>
        <dbReference type="ARBA" id="ARBA00022448"/>
    </source>
</evidence>
<dbReference type="Gene3D" id="2.170.130.10">
    <property type="entry name" value="TonB-dependent receptor, plug domain"/>
    <property type="match status" value="1"/>
</dbReference>
<dbReference type="Proteomes" id="UP001176883">
    <property type="component" value="Unassembled WGS sequence"/>
</dbReference>
<evidence type="ECO:0000256" key="6">
    <source>
        <dbReference type="ARBA" id="ARBA00023136"/>
    </source>
</evidence>
<comment type="caution">
    <text evidence="10">The sequence shown here is derived from an EMBL/GenBank/DDBJ whole genome shotgun (WGS) entry which is preliminary data.</text>
</comment>
<comment type="subcellular location">
    <subcellularLocation>
        <location evidence="1 8">Cell outer membrane</location>
        <topology evidence="1 8">Multi-pass membrane protein</topology>
    </subcellularLocation>
</comment>
<keyword evidence="6 8" id="KW-0472">Membrane</keyword>
<evidence type="ECO:0000313" key="10">
    <source>
        <dbReference type="EMBL" id="MDO5968262.1"/>
    </source>
</evidence>
<proteinExistence type="inferred from homology"/>
<dbReference type="InterPro" id="IPR012910">
    <property type="entry name" value="Plug_dom"/>
</dbReference>
<dbReference type="InterPro" id="IPR039426">
    <property type="entry name" value="TonB-dep_rcpt-like"/>
</dbReference>
<dbReference type="EMBL" id="JAUOEK010000016">
    <property type="protein sequence ID" value="MDO5968262.1"/>
    <property type="molecule type" value="Genomic_DNA"/>
</dbReference>
<dbReference type="Gene3D" id="2.40.170.20">
    <property type="entry name" value="TonB-dependent receptor, beta-barrel domain"/>
    <property type="match status" value="1"/>
</dbReference>
<evidence type="ECO:0000256" key="3">
    <source>
        <dbReference type="ARBA" id="ARBA00022452"/>
    </source>
</evidence>
<dbReference type="InterPro" id="IPR037066">
    <property type="entry name" value="Plug_dom_sf"/>
</dbReference>
<evidence type="ECO:0000256" key="8">
    <source>
        <dbReference type="PROSITE-ProRule" id="PRU01360"/>
    </source>
</evidence>
<evidence type="ECO:0000256" key="5">
    <source>
        <dbReference type="ARBA" id="ARBA00022729"/>
    </source>
</evidence>
<dbReference type="PROSITE" id="PS52016">
    <property type="entry name" value="TONB_DEPENDENT_REC_3"/>
    <property type="match status" value="1"/>
</dbReference>
<dbReference type="PANTHER" id="PTHR30069">
    <property type="entry name" value="TONB-DEPENDENT OUTER MEMBRANE RECEPTOR"/>
    <property type="match status" value="1"/>
</dbReference>
<evidence type="ECO:0000256" key="7">
    <source>
        <dbReference type="ARBA" id="ARBA00023237"/>
    </source>
</evidence>
<keyword evidence="11" id="KW-1185">Reference proteome</keyword>
<accession>A0ABT8W5B3</accession>
<dbReference type="SUPFAM" id="SSF49464">
    <property type="entry name" value="Carboxypeptidase regulatory domain-like"/>
    <property type="match status" value="1"/>
</dbReference>
<evidence type="ECO:0000259" key="9">
    <source>
        <dbReference type="Pfam" id="PF07715"/>
    </source>
</evidence>
<dbReference type="SUPFAM" id="SSF56935">
    <property type="entry name" value="Porins"/>
    <property type="match status" value="1"/>
</dbReference>
<dbReference type="Gene3D" id="2.60.40.1120">
    <property type="entry name" value="Carboxypeptidase-like, regulatory domain"/>
    <property type="match status" value="1"/>
</dbReference>
<name>A0ABT8W5B3_9FLAO</name>
<dbReference type="RefSeq" id="WP_303275946.1">
    <property type="nucleotide sequence ID" value="NZ_JAUOEK010000016.1"/>
</dbReference>
<evidence type="ECO:0000313" key="11">
    <source>
        <dbReference type="Proteomes" id="UP001176883"/>
    </source>
</evidence>
<keyword evidence="7 8" id="KW-0998">Cell outer membrane</keyword>
<keyword evidence="5" id="KW-0732">Signal</keyword>
<dbReference type="InterPro" id="IPR008969">
    <property type="entry name" value="CarboxyPept-like_regulatory"/>
</dbReference>
<sequence length="800" mass="90180">MKYTILSLLLFVQVSHLMGQNNNTFVIQGKVTDSFGEPAIYAHVIIDALKTGAYTDEEGNYLLKKVPQGTHQLSVKMLGYKTQERSVQVENTSLFSINFTIIEDLTNLEEIVVNTKTVKSKLESTAKAIGVIETKKIRLQSADLGEVMAKSEGVSVQRSGGLGSNTRFALNGLSGEKVRFFYDGIPLEFTLYSFGIANVPVNAIHRIEVYKGVVPIGFGADALGGAVNMVPQKVHNGWFGGMSYQLGSFNTHRTTADIGYSSDKTGFFVKAGGFYDHTDNNYKIDVAIPNDKGGLQQETVRRFHDAYSAYGSSLRFGVRNKKWANELSLESYYGDYNNEVQNSQSPQLIDQPDLGISNAVAGIPFGEVLFTNYSLGTNLTYDVNLHDHWTLNLKAGYNYNERKSLDIGNQLYNWFGEVIRAQNIPGEFGDADNLITKSENLYARQQTTYIINDRYSLKLSLAPTYTYRTGDDLLIDGPFDEALDDSYLFNFVTGLEYTANLMEEKLQNIAFVKNYRQNIRNESLDPSLEVININKRSVSNYGVGNGLRYNWSSHFSTKISYEYAYRLPQQNEIFGDGYQVFENLELQPESSHNVNLQWNYHNNYNAVTQWQLQGNLFLRKIDNLIFLVVDPAEGFGSYQNVSSANSQGLELSGKIKDVVKGLSFNANTTYQSYLNTSSEGPFASFKNDRIPNTPYFFANGGAEYQLQNVLKKNDQFSLFWNVRYVHSFFIGWESAGSSQYKSEVPKQTLNTTGITHKVDIKNTRNALTFEVQNLMNAKIFDLYGLQRPGRTFHLKFTTQF</sequence>
<comment type="similarity">
    <text evidence="8">Belongs to the TonB-dependent receptor family.</text>
</comment>
<dbReference type="InterPro" id="IPR036942">
    <property type="entry name" value="Beta-barrel_TonB_sf"/>
</dbReference>
<keyword evidence="4 8" id="KW-0812">Transmembrane</keyword>
<dbReference type="Pfam" id="PF07715">
    <property type="entry name" value="Plug"/>
    <property type="match status" value="1"/>
</dbReference>
<dbReference type="PANTHER" id="PTHR30069:SF29">
    <property type="entry name" value="HEMOGLOBIN AND HEMOGLOBIN-HAPTOGLOBIN-BINDING PROTEIN 1-RELATED"/>
    <property type="match status" value="1"/>
</dbReference>
<organism evidence="10 11">
    <name type="scientific">Flavivirga aquimarina</name>
    <dbReference type="NCBI Taxonomy" id="2027862"/>
    <lineage>
        <taxon>Bacteria</taxon>
        <taxon>Pseudomonadati</taxon>
        <taxon>Bacteroidota</taxon>
        <taxon>Flavobacteriia</taxon>
        <taxon>Flavobacteriales</taxon>
        <taxon>Flavobacteriaceae</taxon>
        <taxon>Flavivirga</taxon>
    </lineage>
</organism>
<feature type="domain" description="TonB-dependent receptor plug" evidence="9">
    <location>
        <begin position="122"/>
        <end position="226"/>
    </location>
</feature>
<evidence type="ECO:0000256" key="1">
    <source>
        <dbReference type="ARBA" id="ARBA00004571"/>
    </source>
</evidence>
<keyword evidence="3 8" id="KW-1134">Transmembrane beta strand</keyword>
<protein>
    <submittedName>
        <fullName evidence="10">Carboxypeptidase-like regulatory domain-containing protein</fullName>
    </submittedName>
</protein>
<reference evidence="10" key="1">
    <citation type="submission" date="2023-07" db="EMBL/GenBank/DDBJ databases">
        <title>Two novel species in the genus Flavivirga.</title>
        <authorList>
            <person name="Kwon K."/>
        </authorList>
    </citation>
    <scope>NUCLEOTIDE SEQUENCE</scope>
    <source>
        <strain evidence="10">KCTC 52353</strain>
    </source>
</reference>
<gene>
    <name evidence="10" type="ORF">Q4Q35_00440</name>
</gene>